<evidence type="ECO:0000259" key="10">
    <source>
        <dbReference type="Pfam" id="PF00155"/>
    </source>
</evidence>
<dbReference type="PANTHER" id="PTHR11751:SF29">
    <property type="entry name" value="ALANINE TRANSAMINASE"/>
    <property type="match status" value="1"/>
</dbReference>
<dbReference type="GO" id="GO:0008483">
    <property type="term" value="F:transaminase activity"/>
    <property type="evidence" value="ECO:0007669"/>
    <property type="project" value="UniProtKB-KW"/>
</dbReference>
<dbReference type="InterPro" id="IPR045088">
    <property type="entry name" value="ALAT1/2-like"/>
</dbReference>
<evidence type="ECO:0000256" key="7">
    <source>
        <dbReference type="ARBA" id="ARBA00077894"/>
    </source>
</evidence>
<comment type="subunit">
    <text evidence="2">Homodimer.</text>
</comment>
<protein>
    <recommendedName>
        <fullName evidence="7">Glutamate pyruvate transaminase</fullName>
    </recommendedName>
    <alternativeName>
        <fullName evidence="8">Glutamic--alanine transaminase</fullName>
    </alternativeName>
    <alternativeName>
        <fullName evidence="9">Glutamic--pyruvic transaminase</fullName>
    </alternativeName>
</protein>
<evidence type="ECO:0000256" key="4">
    <source>
        <dbReference type="ARBA" id="ARBA00022679"/>
    </source>
</evidence>
<dbReference type="Gene3D" id="3.90.1150.10">
    <property type="entry name" value="Aspartate Aminotransferase, domain 1"/>
    <property type="match status" value="1"/>
</dbReference>
<keyword evidence="3 11" id="KW-0032">Aminotransferase</keyword>
<dbReference type="Proteomes" id="UP001217582">
    <property type="component" value="Chromosome 1"/>
</dbReference>
<dbReference type="GO" id="GO:0030170">
    <property type="term" value="F:pyridoxal phosphate binding"/>
    <property type="evidence" value="ECO:0007669"/>
    <property type="project" value="InterPro"/>
</dbReference>
<name>A0AAJ6CK93_9BASI</name>
<evidence type="ECO:0000313" key="11">
    <source>
        <dbReference type="EMBL" id="WFD14245.1"/>
    </source>
</evidence>
<keyword evidence="12" id="KW-1185">Reference proteome</keyword>
<comment type="similarity">
    <text evidence="6">Belongs to the class-I pyridoxal-phosphate-dependent aminotransferase family. Alanine aminotransferase subfamily.</text>
</comment>
<dbReference type="Gene3D" id="3.40.640.10">
    <property type="entry name" value="Type I PLP-dependent aspartate aminotransferase-like (Major domain)"/>
    <property type="match status" value="1"/>
</dbReference>
<dbReference type="EMBL" id="CP119916">
    <property type="protein sequence ID" value="WFD14245.1"/>
    <property type="molecule type" value="Genomic_DNA"/>
</dbReference>
<evidence type="ECO:0000256" key="3">
    <source>
        <dbReference type="ARBA" id="ARBA00022576"/>
    </source>
</evidence>
<evidence type="ECO:0000256" key="6">
    <source>
        <dbReference type="ARBA" id="ARBA00025785"/>
    </source>
</evidence>
<dbReference type="Gene3D" id="1.10.287.1970">
    <property type="match status" value="1"/>
</dbReference>
<keyword evidence="5" id="KW-0663">Pyridoxal phosphate</keyword>
<dbReference type="AlphaFoldDB" id="A0AAJ6CK93"/>
<dbReference type="InterPro" id="IPR015422">
    <property type="entry name" value="PyrdxlP-dep_Trfase_small"/>
</dbReference>
<dbReference type="InterPro" id="IPR004839">
    <property type="entry name" value="Aminotransferase_I/II_large"/>
</dbReference>
<evidence type="ECO:0000256" key="8">
    <source>
        <dbReference type="ARBA" id="ARBA00078532"/>
    </source>
</evidence>
<evidence type="ECO:0000313" key="12">
    <source>
        <dbReference type="Proteomes" id="UP001217582"/>
    </source>
</evidence>
<accession>A0AAJ6CK93</accession>
<keyword evidence="4 11" id="KW-0808">Transferase</keyword>
<dbReference type="InterPro" id="IPR015421">
    <property type="entry name" value="PyrdxlP-dep_Trfase_major"/>
</dbReference>
<dbReference type="CDD" id="cd00609">
    <property type="entry name" value="AAT_like"/>
    <property type="match status" value="1"/>
</dbReference>
<organism evidence="11 12">
    <name type="scientific">Malassezia arunalokei</name>
    <dbReference type="NCBI Taxonomy" id="1514897"/>
    <lineage>
        <taxon>Eukaryota</taxon>
        <taxon>Fungi</taxon>
        <taxon>Dikarya</taxon>
        <taxon>Basidiomycota</taxon>
        <taxon>Ustilaginomycotina</taxon>
        <taxon>Malasseziomycetes</taxon>
        <taxon>Malasseziales</taxon>
        <taxon>Malasseziaceae</taxon>
        <taxon>Malassezia</taxon>
    </lineage>
</organism>
<dbReference type="SUPFAM" id="SSF53383">
    <property type="entry name" value="PLP-dependent transferases"/>
    <property type="match status" value="1"/>
</dbReference>
<reference evidence="11 12" key="1">
    <citation type="submission" date="2023-03" db="EMBL/GenBank/DDBJ databases">
        <title>Mating type loci evolution in Malassezia.</title>
        <authorList>
            <person name="Coelho M.A."/>
        </authorList>
    </citation>
    <scope>NUCLEOTIDE SEQUENCE [LARGE SCALE GENOMIC DNA]</scope>
    <source>
        <strain evidence="11 12">CBS 13387</strain>
    </source>
</reference>
<sequence length="521" mass="58494">MSSFLSRKLLGSRSFVTATLPRHVFRKDTINSSVQYVAYAVRGEIPLKAAEYEKRLRLGDKLPFDSIVWTNIGNPQQQPMLGQEPITFWRQVAALTEYPQLLDLPASVRDSMFPSDVQERARELLKAFGSVGAYTASKGVPLVRQHVSDFLQQRDGYAENIENIYLTAGASSGISTLLQILMRPNRDGLLIPIPQYPLYSASASLLNLSALTYRLDAQQHWEPSLTDMKAKIDEARSQGIEPRVIVVINPGNPTGACMTRAEVEDMIKLAHRESLAIFADEVYQDNIYNKDRPFVPFRRVLMELQNSQDATEREIGSSVELVSFHSTSKGMVGECGRRGGFFVLNNMDAEVEAQINKVVSMSLCPPTQGQIGVDLLVRPPQPDEPSYELWRHQIDTIYHTLQSRSQLIADSLNRLPGIFAEPAMGALYVLPRVHLPKSVSDRARQLGKKVDELYCLELLDETGICVVPGSGFSYEPEVLEDGSTYSCFRITVLAKETQAMVDRFTRFHRAFLDKYPWEPGT</sequence>
<dbReference type="Pfam" id="PF00155">
    <property type="entry name" value="Aminotran_1_2"/>
    <property type="match status" value="1"/>
</dbReference>
<evidence type="ECO:0000256" key="1">
    <source>
        <dbReference type="ARBA" id="ARBA00001933"/>
    </source>
</evidence>
<comment type="cofactor">
    <cofactor evidence="1">
        <name>pyridoxal 5'-phosphate</name>
        <dbReference type="ChEBI" id="CHEBI:597326"/>
    </cofactor>
</comment>
<feature type="domain" description="Aminotransferase class I/classII large" evidence="10">
    <location>
        <begin position="116"/>
        <end position="504"/>
    </location>
</feature>
<proteinExistence type="inferred from homology"/>
<evidence type="ECO:0000256" key="5">
    <source>
        <dbReference type="ARBA" id="ARBA00022898"/>
    </source>
</evidence>
<dbReference type="FunFam" id="1.10.287.1970:FF:000001">
    <property type="entry name" value="Alanine aminotransferase 2"/>
    <property type="match status" value="1"/>
</dbReference>
<evidence type="ECO:0000256" key="2">
    <source>
        <dbReference type="ARBA" id="ARBA00011738"/>
    </source>
</evidence>
<dbReference type="PANTHER" id="PTHR11751">
    <property type="entry name" value="ALANINE AMINOTRANSFERASE"/>
    <property type="match status" value="1"/>
</dbReference>
<dbReference type="FunFam" id="3.40.640.10:FF:000012">
    <property type="entry name" value="alanine aminotransferase 2"/>
    <property type="match status" value="1"/>
</dbReference>
<gene>
    <name evidence="11" type="primary">ALT1</name>
    <name evidence="11" type="ORF">MARU1_000246</name>
</gene>
<evidence type="ECO:0000256" key="9">
    <source>
        <dbReference type="ARBA" id="ARBA00080525"/>
    </source>
</evidence>
<dbReference type="InterPro" id="IPR015424">
    <property type="entry name" value="PyrdxlP-dep_Trfase"/>
</dbReference>